<dbReference type="InterPro" id="IPR029068">
    <property type="entry name" value="Glyas_Bleomycin-R_OHBP_Dase"/>
</dbReference>
<feature type="domain" description="VOC" evidence="3">
    <location>
        <begin position="290"/>
        <end position="409"/>
    </location>
</feature>
<dbReference type="Gene3D" id="3.20.20.150">
    <property type="entry name" value="Divalent-metal-dependent TIM barrel enzymes"/>
    <property type="match status" value="1"/>
</dbReference>
<evidence type="ECO:0000259" key="3">
    <source>
        <dbReference type="PROSITE" id="PS51819"/>
    </source>
</evidence>
<feature type="binding site" evidence="2">
    <location>
        <position position="517"/>
    </location>
    <ligand>
        <name>Mg(2+)</name>
        <dbReference type="ChEBI" id="CHEBI:18420"/>
    </ligand>
</feature>
<feature type="binding site" evidence="2">
    <location>
        <position position="239"/>
    </location>
    <ligand>
        <name>a divalent metal cation</name>
        <dbReference type="ChEBI" id="CHEBI:60240"/>
        <note>catalytic</note>
    </ligand>
</feature>
<dbReference type="InterPro" id="IPR050312">
    <property type="entry name" value="IolE/XylAMocC-like"/>
</dbReference>
<dbReference type="EMBL" id="JALIDZ010000009">
    <property type="protein sequence ID" value="MCT8973992.1"/>
    <property type="molecule type" value="Genomic_DNA"/>
</dbReference>
<dbReference type="GO" id="GO:0046279">
    <property type="term" value="P:3,4-dihydroxybenzoate biosynthetic process"/>
    <property type="evidence" value="ECO:0007669"/>
    <property type="project" value="UniProtKB-UniRule"/>
</dbReference>
<dbReference type="Proteomes" id="UP001320898">
    <property type="component" value="Unassembled WGS sequence"/>
</dbReference>
<feature type="binding site" evidence="2">
    <location>
        <position position="439"/>
    </location>
    <ligand>
        <name>Mg(2+)</name>
        <dbReference type="ChEBI" id="CHEBI:18420"/>
    </ligand>
</feature>
<reference evidence="4 5" key="1">
    <citation type="submission" date="2022-04" db="EMBL/GenBank/DDBJ databases">
        <authorList>
            <person name="Ye Y.-Q."/>
            <person name="Du Z.-J."/>
        </authorList>
    </citation>
    <scope>NUCLEOTIDE SEQUENCE [LARGE SCALE GENOMIC DNA]</scope>
    <source>
        <strain evidence="4 5">A6E488</strain>
    </source>
</reference>
<evidence type="ECO:0000256" key="2">
    <source>
        <dbReference type="HAMAP-Rule" id="MF_02238"/>
    </source>
</evidence>
<feature type="binding site" evidence="2">
    <location>
        <position position="134"/>
    </location>
    <ligand>
        <name>a divalent metal cation</name>
        <dbReference type="ChEBI" id="CHEBI:60240"/>
        <note>catalytic</note>
    </ligand>
</feature>
<dbReference type="InterPro" id="IPR037523">
    <property type="entry name" value="VOC_core"/>
</dbReference>
<organism evidence="4 5">
    <name type="scientific">Microbaculum marinisediminis</name>
    <dbReference type="NCBI Taxonomy" id="2931392"/>
    <lineage>
        <taxon>Bacteria</taxon>
        <taxon>Pseudomonadati</taxon>
        <taxon>Pseudomonadota</taxon>
        <taxon>Alphaproteobacteria</taxon>
        <taxon>Hyphomicrobiales</taxon>
        <taxon>Tepidamorphaceae</taxon>
        <taxon>Microbaculum</taxon>
    </lineage>
</organism>
<comment type="pathway">
    <text evidence="2">Aromatic compound metabolism; 3,4-dihydroxybenzoate biosynthesis.</text>
</comment>
<dbReference type="PROSITE" id="PS51819">
    <property type="entry name" value="VOC"/>
    <property type="match status" value="2"/>
</dbReference>
<accession>A0AAW5R4B9</accession>
<dbReference type="RefSeq" id="WP_261617571.1">
    <property type="nucleotide sequence ID" value="NZ_JALIDZ010000009.1"/>
</dbReference>
<dbReference type="AlphaFoldDB" id="A0AAW5R4B9"/>
<dbReference type="GO" id="GO:0046872">
    <property type="term" value="F:metal ion binding"/>
    <property type="evidence" value="ECO:0007669"/>
    <property type="project" value="UniProtKB-UniRule"/>
</dbReference>
<keyword evidence="4" id="KW-0413">Isomerase</keyword>
<dbReference type="SUPFAM" id="SSF54593">
    <property type="entry name" value="Glyoxalase/Bleomycin resistance protein/Dihydroxybiphenyl dioxygenase"/>
    <property type="match status" value="1"/>
</dbReference>
<dbReference type="CDD" id="cd08342">
    <property type="entry name" value="HPPD_N_like"/>
    <property type="match status" value="1"/>
</dbReference>
<dbReference type="GO" id="GO:0046565">
    <property type="term" value="F:3-dehydroshikimate dehydratase activity"/>
    <property type="evidence" value="ECO:0007669"/>
    <property type="project" value="UniProtKB-UniRule"/>
</dbReference>
<feature type="binding site" evidence="2">
    <location>
        <position position="594"/>
    </location>
    <ligand>
        <name>Mg(2+)</name>
        <dbReference type="ChEBI" id="CHEBI:18420"/>
    </ligand>
</feature>
<comment type="caution">
    <text evidence="4">The sequence shown here is derived from an EMBL/GenBank/DDBJ whole genome shotgun (WGS) entry which is preliminary data.</text>
</comment>
<dbReference type="PANTHER" id="PTHR12110">
    <property type="entry name" value="HYDROXYPYRUVATE ISOMERASE"/>
    <property type="match status" value="1"/>
</dbReference>
<keyword evidence="5" id="KW-1185">Reference proteome</keyword>
<dbReference type="GO" id="GO:0016853">
    <property type="term" value="F:isomerase activity"/>
    <property type="evidence" value="ECO:0007669"/>
    <property type="project" value="UniProtKB-KW"/>
</dbReference>
<comment type="catalytic activity">
    <reaction evidence="2">
        <text>3-dehydroshikimate = 3,4-dihydroxybenzoate + H2O</text>
        <dbReference type="Rhea" id="RHEA:24848"/>
        <dbReference type="ChEBI" id="CHEBI:15377"/>
        <dbReference type="ChEBI" id="CHEBI:16630"/>
        <dbReference type="ChEBI" id="CHEBI:36241"/>
        <dbReference type="EC" id="4.2.1.118"/>
    </reaction>
</comment>
<dbReference type="InterPro" id="IPR013022">
    <property type="entry name" value="Xyl_isomerase-like_TIM-brl"/>
</dbReference>
<dbReference type="InterPro" id="IPR043700">
    <property type="entry name" value="DSD"/>
</dbReference>
<keyword evidence="2" id="KW-0456">Lyase</keyword>
<dbReference type="PANTHER" id="PTHR12110:SF21">
    <property type="entry name" value="XYLOSE ISOMERASE-LIKE TIM BARREL DOMAIN-CONTAINING PROTEIN"/>
    <property type="match status" value="1"/>
</dbReference>
<dbReference type="EC" id="4.2.1.118" evidence="2"/>
<dbReference type="SUPFAM" id="SSF51658">
    <property type="entry name" value="Xylose isomerase-like"/>
    <property type="match status" value="1"/>
</dbReference>
<evidence type="ECO:0000313" key="5">
    <source>
        <dbReference type="Proteomes" id="UP001320898"/>
    </source>
</evidence>
<dbReference type="InterPro" id="IPR041736">
    <property type="entry name" value="4OHPhenylPyrv_dOase_N"/>
</dbReference>
<sequence>MKTSIATVSISGDLREKLAAIAAAGFDGVEIFENDFLAFDGSPAEVGQMIRDHGLEITLFQPFRDFEGMPEPYRARAFDRAERKFDLMQELGTDLMLVCSNVSPHSLGGIDRLADDFRELGERAERRNLRVGYEALAWGAHINDHRDAWEVVRRADHPNIGLILDSFHTLARRIDVNSIRAIPGDRIFIVQLADAPLVDMDLLFWSRHFRNMPGEGDLPVADFMRAVAAAGYDGPLSLEIFNDQFRGGSPKSIAIDGHRSLLALMDQVRRSEPNIAIDVPPMPDRIRVEGVEFVEFAASEREAQQLTSLLKTMGFDETARHRTKDVTLHRQGAINVVVNTEKEGLAHSAYVMHGATAYAMGLRVEDAAATVERARALGAQTFEQPAGPGELVIPAIRGVGGGVIYFLDGKSDLGRVWEIEFEFSEAGTSSDAGLVSVDHVAQTMNYEEMLTWLLFYTSIFRTRKLPMVDVIDPAGLVRSQVIESDDGTLRLTLNGAENRRTLAGRFIAESFGSSVQHLAFATRDIFKTAAALKDQGSQTLAISPNYYDDLQARFGLAPDLTERLRAANILYDRDDRGEYFQLYSPNYGEGFFFEIVERRDGYKGYGAANAPFRIAAQKRMLGTPGLVA</sequence>
<comment type="function">
    <text evidence="2">Catalyzes the conversion of 3-dehydroshikimate to protocatechuate (3,4-dihydroxybenzoate), a common intermediate of quinate and shikimate degradation pathways.</text>
</comment>
<feature type="binding site" evidence="2">
    <location>
        <position position="191"/>
    </location>
    <ligand>
        <name>a divalent metal cation</name>
        <dbReference type="ChEBI" id="CHEBI:60240"/>
        <note>catalytic</note>
    </ligand>
</feature>
<keyword evidence="1 2" id="KW-0479">Metal-binding</keyword>
<dbReference type="Gene3D" id="3.10.180.10">
    <property type="entry name" value="2,3-Dihydroxybiphenyl 1,2-Dioxygenase, domain 1"/>
    <property type="match status" value="2"/>
</dbReference>
<evidence type="ECO:0000256" key="1">
    <source>
        <dbReference type="ARBA" id="ARBA00022723"/>
    </source>
</evidence>
<evidence type="ECO:0000313" key="4">
    <source>
        <dbReference type="EMBL" id="MCT8973992.1"/>
    </source>
</evidence>
<comment type="cofactor">
    <cofactor evidence="2">
        <name>a divalent metal cation</name>
        <dbReference type="ChEBI" id="CHEBI:60240"/>
    </cofactor>
</comment>
<name>A0AAW5R4B9_9HYPH</name>
<proteinExistence type="inferred from homology"/>
<dbReference type="HAMAP" id="MF_02238">
    <property type="entry name" value="DSD"/>
    <property type="match status" value="1"/>
</dbReference>
<feature type="binding site" evidence="2">
    <location>
        <position position="165"/>
    </location>
    <ligand>
        <name>a divalent metal cation</name>
        <dbReference type="ChEBI" id="CHEBI:60240"/>
        <note>catalytic</note>
    </ligand>
</feature>
<dbReference type="InterPro" id="IPR036237">
    <property type="entry name" value="Xyl_isomerase-like_sf"/>
</dbReference>
<gene>
    <name evidence="4" type="ORF">MUB46_19160</name>
</gene>
<dbReference type="Pfam" id="PF14696">
    <property type="entry name" value="Glyoxalase_5"/>
    <property type="match status" value="1"/>
</dbReference>
<protein>
    <recommendedName>
        <fullName evidence="2">3-dehydroshikimate dehydratase</fullName>
        <shortName evidence="2">DSD</shortName>
        <ecNumber evidence="2">4.2.1.118</ecNumber>
    </recommendedName>
</protein>
<dbReference type="Pfam" id="PF01261">
    <property type="entry name" value="AP_endonuc_2"/>
    <property type="match status" value="1"/>
</dbReference>
<comment type="similarity">
    <text evidence="2">Belongs to the bacterial two-domain DSD family.</text>
</comment>
<feature type="domain" description="VOC" evidence="3">
    <location>
        <begin position="436"/>
        <end position="585"/>
    </location>
</feature>